<dbReference type="Gene3D" id="3.40.50.1000">
    <property type="entry name" value="HAD superfamily/HAD-like"/>
    <property type="match status" value="2"/>
</dbReference>
<dbReference type="Proteomes" id="UP000672602">
    <property type="component" value="Unassembled WGS sequence"/>
</dbReference>
<evidence type="ECO:0000313" key="1">
    <source>
        <dbReference type="EMBL" id="MBP5856287.1"/>
    </source>
</evidence>
<dbReference type="PANTHER" id="PTHR19288:SF90">
    <property type="entry name" value="OS08G0542600 PROTEIN"/>
    <property type="match status" value="1"/>
</dbReference>
<organism evidence="1 2">
    <name type="scientific">Marivibrio halodurans</name>
    <dbReference type="NCBI Taxonomy" id="2039722"/>
    <lineage>
        <taxon>Bacteria</taxon>
        <taxon>Pseudomonadati</taxon>
        <taxon>Pseudomonadota</taxon>
        <taxon>Alphaproteobacteria</taxon>
        <taxon>Rhodospirillales</taxon>
        <taxon>Rhodospirillaceae</taxon>
        <taxon>Marivibrio</taxon>
    </lineage>
</organism>
<evidence type="ECO:0000313" key="2">
    <source>
        <dbReference type="Proteomes" id="UP000672602"/>
    </source>
</evidence>
<dbReference type="InterPro" id="IPR006357">
    <property type="entry name" value="HAD-SF_hydro_IIA"/>
</dbReference>
<protein>
    <submittedName>
        <fullName evidence="1">TIGR01459 family HAD-type hydrolase</fullName>
    </submittedName>
</protein>
<dbReference type="Pfam" id="PF13242">
    <property type="entry name" value="Hydrolase_like"/>
    <property type="match status" value="1"/>
</dbReference>
<name>A0A8J7V1X9_9PROT</name>
<dbReference type="EMBL" id="JAGMWN010000002">
    <property type="protein sequence ID" value="MBP5856287.1"/>
    <property type="molecule type" value="Genomic_DNA"/>
</dbReference>
<dbReference type="AlphaFoldDB" id="A0A8J7V1X9"/>
<comment type="caution">
    <text evidence="1">The sequence shown here is derived from an EMBL/GenBank/DDBJ whole genome shotgun (WGS) entry which is preliminary data.</text>
</comment>
<dbReference type="Pfam" id="PF13344">
    <property type="entry name" value="Hydrolase_6"/>
    <property type="match status" value="1"/>
</dbReference>
<dbReference type="SUPFAM" id="SSF56784">
    <property type="entry name" value="HAD-like"/>
    <property type="match status" value="1"/>
</dbReference>
<dbReference type="PANTHER" id="PTHR19288">
    <property type="entry name" value="4-NITROPHENYLPHOSPHATASE-RELATED"/>
    <property type="match status" value="1"/>
</dbReference>
<gene>
    <name evidence="1" type="ORF">KAJ83_04655</name>
</gene>
<dbReference type="InterPro" id="IPR023214">
    <property type="entry name" value="HAD_sf"/>
</dbReference>
<dbReference type="GO" id="GO:0016791">
    <property type="term" value="F:phosphatase activity"/>
    <property type="evidence" value="ECO:0007669"/>
    <property type="project" value="TreeGrafter"/>
</dbReference>
<dbReference type="GO" id="GO:0005737">
    <property type="term" value="C:cytoplasm"/>
    <property type="evidence" value="ECO:0007669"/>
    <property type="project" value="TreeGrafter"/>
</dbReference>
<sequence>MTIRIIDGLGAVAEHYGLFVIDQWGVLHDGAQTHPGAVRALRELRALATRTGAGIALLSNSGKRVEASYERLSALGIDRDLYDLVVTSGEELHRGLLQRGRDDADDPFYGALGRRAFGIWWDDDRGILDGCDVAETDDIAAADFILCAGTGGSELDDYMPVLAAALDRDLPMACANPDRVSVQPDGSLKMCPGAIAEAYERMGGTVRWHGKPQRAVYDMIRAHFDTDAPGIGIGDSLQHDIQGAENGGLDSLFIAGGIHRQDLGRPLDPDQVEALARTRGVHPTYAADMFRW</sequence>
<reference evidence="1" key="1">
    <citation type="submission" date="2021-04" db="EMBL/GenBank/DDBJ databases">
        <authorList>
            <person name="Zhang D.-C."/>
        </authorList>
    </citation>
    <scope>NUCLEOTIDE SEQUENCE</scope>
    <source>
        <strain evidence="1">CGMCC 1.15697</strain>
    </source>
</reference>
<accession>A0A8J7V1X9</accession>
<dbReference type="InterPro" id="IPR036412">
    <property type="entry name" value="HAD-like_sf"/>
</dbReference>
<dbReference type="RefSeq" id="WP_210680877.1">
    <property type="nucleotide sequence ID" value="NZ_JAGMWN010000002.1"/>
</dbReference>
<proteinExistence type="predicted"/>
<dbReference type="NCBIfam" id="TIGR01459">
    <property type="entry name" value="HAD-SF-IIA-hyp4"/>
    <property type="match status" value="1"/>
</dbReference>
<keyword evidence="1" id="KW-0378">Hydrolase</keyword>
<keyword evidence="2" id="KW-1185">Reference proteome</keyword>
<dbReference type="InterPro" id="IPR006356">
    <property type="entry name" value="HAD-SF_hydro_IIA_hyp3"/>
</dbReference>